<feature type="region of interest" description="Disordered" evidence="1">
    <location>
        <begin position="25"/>
        <end position="45"/>
    </location>
</feature>
<evidence type="ECO:0000313" key="4">
    <source>
        <dbReference type="Proteomes" id="UP000199161"/>
    </source>
</evidence>
<dbReference type="Pfam" id="PF04784">
    <property type="entry name" value="DUF547"/>
    <property type="match status" value="1"/>
</dbReference>
<feature type="domain" description="DUF547" evidence="2">
    <location>
        <begin position="69"/>
        <end position="198"/>
    </location>
</feature>
<dbReference type="PANTHER" id="PTHR46361:SF3">
    <property type="entry name" value="ELECTRON CARRIER_ PROTEIN DISULFIDE OXIDOREDUCTASE"/>
    <property type="match status" value="1"/>
</dbReference>
<sequence length="273" mass="30915">MSTQLDPLSLAGDLLYAVKTEGEPEAGLGTATGADTRPGGAAEARSEGDVAHLRERLATLGRSRLARELSTRERKLSFWLNCYNAYAQLRLEEEPDVLEGGLLERWKFFGRDRVPVAGAWLSLNDIEHGLLRSSKHPWGLGYLPRPFPSSFEREFRLEQCDPRIHFALCRGAENSPPIAIYSPDDVDEHLDIAIEWFLEENAEYDPDANRVTIPRFFRRYRGDFGGKRGIVEFLRRYNAIPGDAAPSIECEASARAPDFDIDVDRDELHELRR</sequence>
<evidence type="ECO:0000256" key="1">
    <source>
        <dbReference type="SAM" id="MobiDB-lite"/>
    </source>
</evidence>
<proteinExistence type="predicted"/>
<protein>
    <recommendedName>
        <fullName evidence="2">DUF547 domain-containing protein</fullName>
    </recommendedName>
</protein>
<keyword evidence="4" id="KW-1185">Reference proteome</keyword>
<dbReference type="OrthoDB" id="201798at2157"/>
<dbReference type="InterPro" id="IPR006869">
    <property type="entry name" value="DUF547"/>
</dbReference>
<organism evidence="3 4">
    <name type="scientific">Natronobacterium haloterrestre</name>
    <name type="common">Halobiforma haloterrestris</name>
    <dbReference type="NCBI Taxonomy" id="148448"/>
    <lineage>
        <taxon>Archaea</taxon>
        <taxon>Methanobacteriati</taxon>
        <taxon>Methanobacteriota</taxon>
        <taxon>Stenosarchaea group</taxon>
        <taxon>Halobacteria</taxon>
        <taxon>Halobacteriales</taxon>
        <taxon>Natrialbaceae</taxon>
        <taxon>Natronobacterium</taxon>
    </lineage>
</organism>
<name>A0A1I1D7M0_NATHA</name>
<dbReference type="EMBL" id="FOKW01000001">
    <property type="protein sequence ID" value="SFB68553.1"/>
    <property type="molecule type" value="Genomic_DNA"/>
</dbReference>
<evidence type="ECO:0000259" key="2">
    <source>
        <dbReference type="Pfam" id="PF04784"/>
    </source>
</evidence>
<dbReference type="RefSeq" id="WP_089784514.1">
    <property type="nucleotide sequence ID" value="NZ_FOKW01000001.1"/>
</dbReference>
<dbReference type="AlphaFoldDB" id="A0A1I1D7M0"/>
<evidence type="ECO:0000313" key="3">
    <source>
        <dbReference type="EMBL" id="SFB68553.1"/>
    </source>
</evidence>
<gene>
    <name evidence="3" type="ORF">SAMN05444422_101158</name>
</gene>
<dbReference type="Proteomes" id="UP000199161">
    <property type="component" value="Unassembled WGS sequence"/>
</dbReference>
<accession>A0A1I1D7M0</accession>
<dbReference type="PANTHER" id="PTHR46361">
    <property type="entry name" value="ELECTRON CARRIER/ PROTEIN DISULFIDE OXIDOREDUCTASE"/>
    <property type="match status" value="1"/>
</dbReference>
<reference evidence="4" key="1">
    <citation type="submission" date="2016-10" db="EMBL/GenBank/DDBJ databases">
        <authorList>
            <person name="Varghese N."/>
            <person name="Submissions S."/>
        </authorList>
    </citation>
    <scope>NUCLEOTIDE SEQUENCE [LARGE SCALE GENOMIC DNA]</scope>
    <source>
        <strain evidence="4">DSM 13078</strain>
    </source>
</reference>